<protein>
    <submittedName>
        <fullName evidence="1">Uncharacterized protein</fullName>
    </submittedName>
</protein>
<gene>
    <name evidence="1" type="ORF">SAMD00020551_4064</name>
</gene>
<dbReference type="OrthoDB" id="2887807at2"/>
<comment type="caution">
    <text evidence="1">The sequence shown here is derived from an EMBL/GenBank/DDBJ whole genome shotgun (WGS) entry which is preliminary data.</text>
</comment>
<dbReference type="AlphaFoldDB" id="A0A0A8X7N2"/>
<keyword evidence="2" id="KW-1185">Reference proteome</keyword>
<dbReference type="RefSeq" id="WP_041967513.1">
    <property type="nucleotide sequence ID" value="NZ_BASE01000098.1"/>
</dbReference>
<dbReference type="Proteomes" id="UP000031014">
    <property type="component" value="Unassembled WGS sequence"/>
</dbReference>
<dbReference type="EMBL" id="BASE01000098">
    <property type="protein sequence ID" value="GAM15893.1"/>
    <property type="molecule type" value="Genomic_DNA"/>
</dbReference>
<organism evidence="1 2">
    <name type="scientific">Mesobacillus selenatarsenatis (strain DSM 18680 / JCM 14380 / FERM P-15431 / SF-1)</name>
    <dbReference type="NCBI Taxonomy" id="1321606"/>
    <lineage>
        <taxon>Bacteria</taxon>
        <taxon>Bacillati</taxon>
        <taxon>Bacillota</taxon>
        <taxon>Bacilli</taxon>
        <taxon>Bacillales</taxon>
        <taxon>Bacillaceae</taxon>
        <taxon>Mesobacillus</taxon>
    </lineage>
</organism>
<dbReference type="STRING" id="1321606.SAMD00020551_4064"/>
<name>A0A0A8X7N2_MESS1</name>
<evidence type="ECO:0000313" key="1">
    <source>
        <dbReference type="EMBL" id="GAM15893.1"/>
    </source>
</evidence>
<reference evidence="1 2" key="1">
    <citation type="submission" date="2013-06" db="EMBL/GenBank/DDBJ databases">
        <title>Whole genome shotgun sequence of Bacillus selenatarsenatis SF-1.</title>
        <authorList>
            <person name="Kuroda M."/>
            <person name="Sei K."/>
            <person name="Yamashita M."/>
            <person name="Ike M."/>
        </authorList>
    </citation>
    <scope>NUCLEOTIDE SEQUENCE [LARGE SCALE GENOMIC DNA]</scope>
    <source>
        <strain evidence="1 2">SF-1</strain>
    </source>
</reference>
<accession>A0A0A8X7N2</accession>
<proteinExistence type="predicted"/>
<sequence>MRESKNCHHRFSMHEENVGFTTNDGVDIFTAGARFQKCITCGHIELPVEHSEMIEPSQIEKRNNLFAPKNMYATLMSL</sequence>
<evidence type="ECO:0000313" key="2">
    <source>
        <dbReference type="Proteomes" id="UP000031014"/>
    </source>
</evidence>